<dbReference type="InterPro" id="IPR009081">
    <property type="entry name" value="PP-bd_ACP"/>
</dbReference>
<dbReference type="Pfam" id="PF00550">
    <property type="entry name" value="PP-binding"/>
    <property type="match status" value="1"/>
</dbReference>
<dbReference type="EMBL" id="SIJB01000004">
    <property type="protein sequence ID" value="NBI27601.1"/>
    <property type="molecule type" value="Genomic_DNA"/>
</dbReference>
<dbReference type="RefSeq" id="WP_160643694.1">
    <property type="nucleotide sequence ID" value="NZ_SIJB01000004.1"/>
</dbReference>
<dbReference type="SUPFAM" id="SSF47336">
    <property type="entry name" value="ACP-like"/>
    <property type="match status" value="1"/>
</dbReference>
<dbReference type="PROSITE" id="PS50075">
    <property type="entry name" value="CARRIER"/>
    <property type="match status" value="1"/>
</dbReference>
<dbReference type="AlphaFoldDB" id="A0A6N9PVP3"/>
<accession>A0A6N9PVP3</accession>
<keyword evidence="3" id="KW-1185">Reference proteome</keyword>
<name>A0A6N9PVP3_9BACL</name>
<sequence length="89" mass="10059">MSIDIKEKVLNMLKENLEVSEEVDIDQLGFDDDLSVLGVNSMTFIKLVIAAEMEFGMTWDDEELDFSNFSTINNIINYISSSTENQTLG</sequence>
<gene>
    <name evidence="2" type="ORF">ERL59_01280</name>
</gene>
<reference evidence="2 3" key="1">
    <citation type="submission" date="2019-01" db="EMBL/GenBank/DDBJ databases">
        <title>Chengkuizengella sp. nov., isolated from deep-sea sediment of East Pacific Ocean.</title>
        <authorList>
            <person name="Yang J."/>
            <person name="Lai Q."/>
            <person name="Shao Z."/>
        </authorList>
    </citation>
    <scope>NUCLEOTIDE SEQUENCE [LARGE SCALE GENOMIC DNA]</scope>
    <source>
        <strain evidence="2 3">YPA3-1-1</strain>
    </source>
</reference>
<comment type="caution">
    <text evidence="2">The sequence shown here is derived from an EMBL/GenBank/DDBJ whole genome shotgun (WGS) entry which is preliminary data.</text>
</comment>
<evidence type="ECO:0000313" key="3">
    <source>
        <dbReference type="Proteomes" id="UP000448943"/>
    </source>
</evidence>
<dbReference type="Gene3D" id="1.10.1200.10">
    <property type="entry name" value="ACP-like"/>
    <property type="match status" value="1"/>
</dbReference>
<proteinExistence type="predicted"/>
<feature type="domain" description="Carrier" evidence="1">
    <location>
        <begin position="3"/>
        <end position="83"/>
    </location>
</feature>
<evidence type="ECO:0000313" key="2">
    <source>
        <dbReference type="EMBL" id="NBI27601.1"/>
    </source>
</evidence>
<organism evidence="2 3">
    <name type="scientific">Chengkuizengella marina</name>
    <dbReference type="NCBI Taxonomy" id="2507566"/>
    <lineage>
        <taxon>Bacteria</taxon>
        <taxon>Bacillati</taxon>
        <taxon>Bacillota</taxon>
        <taxon>Bacilli</taxon>
        <taxon>Bacillales</taxon>
        <taxon>Paenibacillaceae</taxon>
        <taxon>Chengkuizengella</taxon>
    </lineage>
</organism>
<dbReference type="OrthoDB" id="2626878at2"/>
<dbReference type="Proteomes" id="UP000448943">
    <property type="component" value="Unassembled WGS sequence"/>
</dbReference>
<dbReference type="InterPro" id="IPR036736">
    <property type="entry name" value="ACP-like_sf"/>
</dbReference>
<protein>
    <submittedName>
        <fullName evidence="2">Acyl carrier protein</fullName>
    </submittedName>
</protein>
<evidence type="ECO:0000259" key="1">
    <source>
        <dbReference type="PROSITE" id="PS50075"/>
    </source>
</evidence>